<evidence type="ECO:0000313" key="2">
    <source>
        <dbReference type="EMBL" id="CDR46940.1"/>
    </source>
</evidence>
<accession>A0A061BAH4</accession>
<dbReference type="Gene3D" id="3.80.10.10">
    <property type="entry name" value="Ribonuclease Inhibitor"/>
    <property type="match status" value="1"/>
</dbReference>
<dbReference type="AlphaFoldDB" id="A0A061BAH4"/>
<feature type="compositionally biased region" description="Low complexity" evidence="1">
    <location>
        <begin position="38"/>
        <end position="49"/>
    </location>
</feature>
<sequence>MITSRPAKAAPERPAESVAARLVRLRSEQASGSRPRFSSLPPQTSSSTSRWLESVTAAERPAPPRPVDRRRGIAGPPPPPSWQAAAASVRIDPSQAVDGRNRQGTWLKPHELVEREKLASRLKGRAKPKEGPVDLFAAAGRVVADDISRGSGSILLEHVAFLPNHLRIRLLDVFADWRNPSPLTDDGLKQLLRRDVSDGAELSLEELEARMDSLAVDDTEDEIESDWETAHGKETNSLDALDSLDLSFSAVSLRTLRQVLLYDSHATASTQPSRPSIPSLPPAPPKLVPSFPNLHTLNLTSTSRIPFSDTFFDLLPYLISLRSLSLAGKSIETSSSTVTSSSFLPRLAAATPTLRGLDVSYMDFPHVAVKSVDWDVRWLELRVLGMRREWVDWEGEEVGPEKRERMRREVWDFISQGRQKKRRWIEVIV</sequence>
<name>A0A061BAH4_RHOTO</name>
<reference evidence="2" key="1">
    <citation type="journal article" date="2014" name="Genome Announc.">
        <title>Draft genome sequence of Rhodosporidium toruloides CECT1137, an oleaginous yeast of biotechnological interest.</title>
        <authorList>
            <person name="Morin N."/>
            <person name="Calcas X."/>
            <person name="Devillers H."/>
            <person name="Durrens P."/>
            <person name="Sherman D.J."/>
            <person name="Nicaud J.-M."/>
            <person name="Neuveglise C."/>
        </authorList>
    </citation>
    <scope>NUCLEOTIDE SEQUENCE</scope>
    <source>
        <strain evidence="2">CECT1137</strain>
    </source>
</reference>
<evidence type="ECO:0000256" key="1">
    <source>
        <dbReference type="SAM" id="MobiDB-lite"/>
    </source>
</evidence>
<dbReference type="EMBL" id="LK052948">
    <property type="protein sequence ID" value="CDR46940.1"/>
    <property type="molecule type" value="Genomic_DNA"/>
</dbReference>
<dbReference type="SUPFAM" id="SSF52047">
    <property type="entry name" value="RNI-like"/>
    <property type="match status" value="1"/>
</dbReference>
<organism evidence="2">
    <name type="scientific">Rhodotorula toruloides</name>
    <name type="common">Yeast</name>
    <name type="synonym">Rhodosporidium toruloides</name>
    <dbReference type="NCBI Taxonomy" id="5286"/>
    <lineage>
        <taxon>Eukaryota</taxon>
        <taxon>Fungi</taxon>
        <taxon>Dikarya</taxon>
        <taxon>Basidiomycota</taxon>
        <taxon>Pucciniomycotina</taxon>
        <taxon>Microbotryomycetes</taxon>
        <taxon>Sporidiobolales</taxon>
        <taxon>Sporidiobolaceae</taxon>
        <taxon>Rhodotorula</taxon>
    </lineage>
</organism>
<dbReference type="InterPro" id="IPR032675">
    <property type="entry name" value="LRR_dom_sf"/>
</dbReference>
<proteinExistence type="predicted"/>
<dbReference type="OrthoDB" id="2528475at2759"/>
<protein>
    <submittedName>
        <fullName evidence="2">RHTO0S13e03796g1_1</fullName>
    </submittedName>
</protein>
<feature type="region of interest" description="Disordered" evidence="1">
    <location>
        <begin position="1"/>
        <end position="84"/>
    </location>
</feature>
<gene>
    <name evidence="2" type="ORF">RHTO0S_13e03796g</name>
</gene>